<feature type="region of interest" description="Disordered" evidence="1">
    <location>
        <begin position="40"/>
        <end position="61"/>
    </location>
</feature>
<evidence type="ECO:0000313" key="3">
    <source>
        <dbReference type="Proteomes" id="UP000823388"/>
    </source>
</evidence>
<organism evidence="2 3">
    <name type="scientific">Panicum virgatum</name>
    <name type="common">Blackwell switchgrass</name>
    <dbReference type="NCBI Taxonomy" id="38727"/>
    <lineage>
        <taxon>Eukaryota</taxon>
        <taxon>Viridiplantae</taxon>
        <taxon>Streptophyta</taxon>
        <taxon>Embryophyta</taxon>
        <taxon>Tracheophyta</taxon>
        <taxon>Spermatophyta</taxon>
        <taxon>Magnoliopsida</taxon>
        <taxon>Liliopsida</taxon>
        <taxon>Poales</taxon>
        <taxon>Poaceae</taxon>
        <taxon>PACMAD clade</taxon>
        <taxon>Panicoideae</taxon>
        <taxon>Panicodae</taxon>
        <taxon>Paniceae</taxon>
        <taxon>Panicinae</taxon>
        <taxon>Panicum</taxon>
        <taxon>Panicum sect. Hiantes</taxon>
    </lineage>
</organism>
<proteinExistence type="predicted"/>
<dbReference type="AlphaFoldDB" id="A0A8T0P7D2"/>
<sequence length="61" mass="6904">MSASDWTWTRRRWLPGFSRSDSSSPGGYLFLLNKIDDLSSRPGAEAAPARRRPHIRTATSR</sequence>
<name>A0A8T0P7D2_PANVG</name>
<reference evidence="2" key="1">
    <citation type="submission" date="2020-05" db="EMBL/GenBank/DDBJ databases">
        <title>WGS assembly of Panicum virgatum.</title>
        <authorList>
            <person name="Lovell J.T."/>
            <person name="Jenkins J."/>
            <person name="Shu S."/>
            <person name="Juenger T.E."/>
            <person name="Schmutz J."/>
        </authorList>
    </citation>
    <scope>NUCLEOTIDE SEQUENCE</scope>
    <source>
        <strain evidence="2">AP13</strain>
    </source>
</reference>
<dbReference type="Proteomes" id="UP000823388">
    <property type="component" value="Chromosome 8N"/>
</dbReference>
<evidence type="ECO:0000256" key="1">
    <source>
        <dbReference type="SAM" id="MobiDB-lite"/>
    </source>
</evidence>
<dbReference type="EMBL" id="CM029052">
    <property type="protein sequence ID" value="KAG2558077.1"/>
    <property type="molecule type" value="Genomic_DNA"/>
</dbReference>
<accession>A0A8T0P7D2</accession>
<evidence type="ECO:0000313" key="2">
    <source>
        <dbReference type="EMBL" id="KAG2558077.1"/>
    </source>
</evidence>
<comment type="caution">
    <text evidence="2">The sequence shown here is derived from an EMBL/GenBank/DDBJ whole genome shotgun (WGS) entry which is preliminary data.</text>
</comment>
<protein>
    <submittedName>
        <fullName evidence="2">Uncharacterized protein</fullName>
    </submittedName>
</protein>
<keyword evidence="3" id="KW-1185">Reference proteome</keyword>
<gene>
    <name evidence="2" type="ORF">PVAP13_8NG128502</name>
</gene>